<sequence>MTLARTGHGAVEKRREGERKEAEAARGRRAER</sequence>
<evidence type="ECO:0000313" key="2">
    <source>
        <dbReference type="EMBL" id="AKT36932.1"/>
    </source>
</evidence>
<keyword evidence="3" id="KW-1185">Reference proteome</keyword>
<feature type="region of interest" description="Disordered" evidence="1">
    <location>
        <begin position="1"/>
        <end position="32"/>
    </location>
</feature>
<dbReference type="AlphaFoldDB" id="A0A0K1E8B0"/>
<dbReference type="Proteomes" id="UP000067626">
    <property type="component" value="Chromosome"/>
</dbReference>
<feature type="compositionally biased region" description="Basic and acidic residues" evidence="1">
    <location>
        <begin position="10"/>
        <end position="32"/>
    </location>
</feature>
<gene>
    <name evidence="2" type="ORF">CMC5_010530</name>
</gene>
<reference evidence="2 3" key="1">
    <citation type="submission" date="2015-07" db="EMBL/GenBank/DDBJ databases">
        <title>Genome analysis of myxobacterium Chondromyces crocatus Cm c5 reveals a high potential for natural compound synthesis and the genetic basis for the loss of fruiting body formation.</title>
        <authorList>
            <person name="Zaburannyi N."/>
            <person name="Bunk B."/>
            <person name="Maier J."/>
            <person name="Overmann J."/>
            <person name="Mueller R."/>
        </authorList>
    </citation>
    <scope>NUCLEOTIDE SEQUENCE [LARGE SCALE GENOMIC DNA]</scope>
    <source>
        <strain evidence="2 3">Cm c5</strain>
    </source>
</reference>
<name>A0A0K1E8B0_CHOCO</name>
<organism evidence="2 3">
    <name type="scientific">Chondromyces crocatus</name>
    <dbReference type="NCBI Taxonomy" id="52"/>
    <lineage>
        <taxon>Bacteria</taxon>
        <taxon>Pseudomonadati</taxon>
        <taxon>Myxococcota</taxon>
        <taxon>Polyangia</taxon>
        <taxon>Polyangiales</taxon>
        <taxon>Polyangiaceae</taxon>
        <taxon>Chondromyces</taxon>
    </lineage>
</organism>
<evidence type="ECO:0000313" key="3">
    <source>
        <dbReference type="Proteomes" id="UP000067626"/>
    </source>
</evidence>
<evidence type="ECO:0000256" key="1">
    <source>
        <dbReference type="SAM" id="MobiDB-lite"/>
    </source>
</evidence>
<dbReference type="KEGG" id="ccro:CMC5_010530"/>
<protein>
    <submittedName>
        <fullName evidence="2">Uncharacterized protein</fullName>
    </submittedName>
</protein>
<accession>A0A0K1E8B0</accession>
<dbReference type="EMBL" id="CP012159">
    <property type="protein sequence ID" value="AKT36932.1"/>
    <property type="molecule type" value="Genomic_DNA"/>
</dbReference>
<proteinExistence type="predicted"/>
<dbReference type="STRING" id="52.CMC5_010530"/>